<sequence>MDWATVHLAQARGTHLSEKSWPDEYVSANSPPRREMFMLGAGRSRPSEMSSPKRGFTSKPLWHARSVAKA</sequence>
<evidence type="ECO:0000313" key="2">
    <source>
        <dbReference type="EMBL" id="QCD87198.1"/>
    </source>
</evidence>
<dbReference type="AlphaFoldDB" id="A0A4D6LFE1"/>
<protein>
    <submittedName>
        <fullName evidence="2">Uncharacterized protein</fullName>
    </submittedName>
</protein>
<evidence type="ECO:0000256" key="1">
    <source>
        <dbReference type="SAM" id="MobiDB-lite"/>
    </source>
</evidence>
<organism evidence="2 3">
    <name type="scientific">Vigna unguiculata</name>
    <name type="common">Cowpea</name>
    <dbReference type="NCBI Taxonomy" id="3917"/>
    <lineage>
        <taxon>Eukaryota</taxon>
        <taxon>Viridiplantae</taxon>
        <taxon>Streptophyta</taxon>
        <taxon>Embryophyta</taxon>
        <taxon>Tracheophyta</taxon>
        <taxon>Spermatophyta</taxon>
        <taxon>Magnoliopsida</taxon>
        <taxon>eudicotyledons</taxon>
        <taxon>Gunneridae</taxon>
        <taxon>Pentapetalae</taxon>
        <taxon>rosids</taxon>
        <taxon>fabids</taxon>
        <taxon>Fabales</taxon>
        <taxon>Fabaceae</taxon>
        <taxon>Papilionoideae</taxon>
        <taxon>50 kb inversion clade</taxon>
        <taxon>NPAAA clade</taxon>
        <taxon>indigoferoid/millettioid clade</taxon>
        <taxon>Phaseoleae</taxon>
        <taxon>Vigna</taxon>
    </lineage>
</organism>
<dbReference type="EMBL" id="CP039347">
    <property type="protein sequence ID" value="QCD87198.1"/>
    <property type="molecule type" value="Genomic_DNA"/>
</dbReference>
<keyword evidence="3" id="KW-1185">Reference proteome</keyword>
<dbReference type="Proteomes" id="UP000501690">
    <property type="component" value="Linkage Group LG3"/>
</dbReference>
<feature type="region of interest" description="Disordered" evidence="1">
    <location>
        <begin position="42"/>
        <end position="70"/>
    </location>
</feature>
<name>A0A4D6LFE1_VIGUN</name>
<reference evidence="2 3" key="1">
    <citation type="submission" date="2019-04" db="EMBL/GenBank/DDBJ databases">
        <title>An improved genome assembly and genetic linkage map for asparagus bean, Vigna unguiculata ssp. sesquipedialis.</title>
        <authorList>
            <person name="Xia Q."/>
            <person name="Zhang R."/>
            <person name="Dong Y."/>
        </authorList>
    </citation>
    <scope>NUCLEOTIDE SEQUENCE [LARGE SCALE GENOMIC DNA]</scope>
    <source>
        <tissue evidence="2">Leaf</tissue>
    </source>
</reference>
<accession>A0A4D6LFE1</accession>
<proteinExistence type="predicted"/>
<evidence type="ECO:0000313" key="3">
    <source>
        <dbReference type="Proteomes" id="UP000501690"/>
    </source>
</evidence>
<gene>
    <name evidence="2" type="ORF">DEO72_LG3g1732</name>
</gene>